<reference evidence="9" key="1">
    <citation type="journal article" date="2020" name="Stud. Mycol.">
        <title>101 Dothideomycetes genomes: a test case for predicting lifestyles and emergence of pathogens.</title>
        <authorList>
            <person name="Haridas S."/>
            <person name="Albert R."/>
            <person name="Binder M."/>
            <person name="Bloem J."/>
            <person name="Labutti K."/>
            <person name="Salamov A."/>
            <person name="Andreopoulos B."/>
            <person name="Baker S."/>
            <person name="Barry K."/>
            <person name="Bills G."/>
            <person name="Bluhm B."/>
            <person name="Cannon C."/>
            <person name="Castanera R."/>
            <person name="Culley D."/>
            <person name="Daum C."/>
            <person name="Ezra D."/>
            <person name="Gonzalez J."/>
            <person name="Henrissat B."/>
            <person name="Kuo A."/>
            <person name="Liang C."/>
            <person name="Lipzen A."/>
            <person name="Lutzoni F."/>
            <person name="Magnuson J."/>
            <person name="Mondo S."/>
            <person name="Nolan M."/>
            <person name="Ohm R."/>
            <person name="Pangilinan J."/>
            <person name="Park H.-J."/>
            <person name="Ramirez L."/>
            <person name="Alfaro M."/>
            <person name="Sun H."/>
            <person name="Tritt A."/>
            <person name="Yoshinaga Y."/>
            <person name="Zwiers L.-H."/>
            <person name="Turgeon B."/>
            <person name="Goodwin S."/>
            <person name="Spatafora J."/>
            <person name="Crous P."/>
            <person name="Grigoriev I."/>
        </authorList>
    </citation>
    <scope>NUCLEOTIDE SEQUENCE</scope>
    <source>
        <strain evidence="9">CBS 125425</strain>
    </source>
</reference>
<evidence type="ECO:0000313" key="10">
    <source>
        <dbReference type="Proteomes" id="UP000799444"/>
    </source>
</evidence>
<dbReference type="PANTHER" id="PTHR12931:SF15">
    <property type="entry name" value="UBIQUITIN THIOESTERASE OTUBAIN-LIKE"/>
    <property type="match status" value="1"/>
</dbReference>
<dbReference type="InterPro" id="IPR019400">
    <property type="entry name" value="Peptidase_C65_otubain"/>
</dbReference>
<dbReference type="CDD" id="cd22749">
    <property type="entry name" value="Otubain_C65"/>
    <property type="match status" value="1"/>
</dbReference>
<dbReference type="InterPro" id="IPR042468">
    <property type="entry name" value="Peptidase_C65_otubain_sub1"/>
</dbReference>
<dbReference type="Gene3D" id="3.30.200.60">
    <property type="entry name" value="Peptidase C65 Otubain, subdomain 1"/>
    <property type="match status" value="1"/>
</dbReference>
<evidence type="ECO:0000256" key="2">
    <source>
        <dbReference type="ARBA" id="ARBA00012759"/>
    </source>
</evidence>
<keyword evidence="6" id="KW-0788">Thiol protease</keyword>
<dbReference type="SUPFAM" id="SSF54001">
    <property type="entry name" value="Cysteine proteinases"/>
    <property type="match status" value="1"/>
</dbReference>
<dbReference type="OrthoDB" id="18915at2759"/>
<evidence type="ECO:0000256" key="4">
    <source>
        <dbReference type="ARBA" id="ARBA00022786"/>
    </source>
</evidence>
<evidence type="ECO:0000313" key="9">
    <source>
        <dbReference type="EMBL" id="KAF2741414.1"/>
    </source>
</evidence>
<dbReference type="GO" id="GO:0043130">
    <property type="term" value="F:ubiquitin binding"/>
    <property type="evidence" value="ECO:0007669"/>
    <property type="project" value="TreeGrafter"/>
</dbReference>
<sequence>MMSRPSVLAAGFHAYPPPAFEHVVHHHHPGVSYRPLPTSRPPELPAGYSQQHTGHHARTATQVRMSGPAYMASDEELAQLQKLSQDYQPETTGPLVGERQSTSALAHEYRDADPAYRVKTASLPDKYAFFRTCRGDGHCGWRAIAFTYFEALLRAADVTRLEDEHVRLRSMHNLLNHAGFAEDVYNDFADEAFELLQRLADSLRALDGSADAVLLDAFNDPSVAMSIITYFKLLASAWIQSHPNDYAPFLDYDVKTYCSLNIEAAQCEIDHVGINALAEAVVKPIGFALEVLYLDRSQGQGDEIDTHRFEPTAPNGQPLQSITTMRLLYRPGHYDILYKVEDVASPMLQQQQPVPTQAPLQVNLAGYTDEFVPMSSNMPDIMTMIPGLYPSGIGQRWPSLSYDCDPNPVPQPQITPVSAYAPTPTPAAPVASSHQEYITPVRASHISYHNPPSNHIQLQPPVNIPMHPAPPQPSLSIDRGPAIVERGGPFRPSMYELEPGFGSGQPHSLPFQTSIFRNSHYNTAHFLNPDFQPEEWSPDSEYATGNRGRHKSTSQ</sequence>
<dbReference type="AlphaFoldDB" id="A0A9P4R990"/>
<evidence type="ECO:0000256" key="1">
    <source>
        <dbReference type="ARBA" id="ARBA00000707"/>
    </source>
</evidence>
<comment type="caution">
    <text evidence="9">The sequence shown here is derived from an EMBL/GenBank/DDBJ whole genome shotgun (WGS) entry which is preliminary data.</text>
</comment>
<dbReference type="InterPro" id="IPR038765">
    <property type="entry name" value="Papain-like_cys_pep_sf"/>
</dbReference>
<dbReference type="PROSITE" id="PS50802">
    <property type="entry name" value="OTU"/>
    <property type="match status" value="1"/>
</dbReference>
<dbReference type="EMBL" id="ML996097">
    <property type="protein sequence ID" value="KAF2741414.1"/>
    <property type="molecule type" value="Genomic_DNA"/>
</dbReference>
<feature type="domain" description="OTU" evidence="8">
    <location>
        <begin position="128"/>
        <end position="340"/>
    </location>
</feature>
<evidence type="ECO:0000256" key="3">
    <source>
        <dbReference type="ARBA" id="ARBA00022670"/>
    </source>
</evidence>
<dbReference type="Pfam" id="PF10275">
    <property type="entry name" value="Peptidase_C65"/>
    <property type="match status" value="1"/>
</dbReference>
<accession>A0A9P4R990</accession>
<dbReference type="PANTHER" id="PTHR12931">
    <property type="entry name" value="UBIQUITIN THIOLESTERASE PROTEIN OTUB"/>
    <property type="match status" value="1"/>
</dbReference>
<protein>
    <recommendedName>
        <fullName evidence="2">ubiquitinyl hydrolase 1</fullName>
        <ecNumber evidence="2">3.4.19.12</ecNumber>
    </recommendedName>
</protein>
<gene>
    <name evidence="9" type="ORF">EJ04DRAFT_3552</name>
</gene>
<dbReference type="GO" id="GO:0006508">
    <property type="term" value="P:proteolysis"/>
    <property type="evidence" value="ECO:0007669"/>
    <property type="project" value="UniProtKB-KW"/>
</dbReference>
<name>A0A9P4R990_9PLEO</name>
<comment type="catalytic activity">
    <reaction evidence="1">
        <text>Thiol-dependent hydrolysis of ester, thioester, amide, peptide and isopeptide bonds formed by the C-terminal Gly of ubiquitin (a 76-residue protein attached to proteins as an intracellular targeting signal).</text>
        <dbReference type="EC" id="3.4.19.12"/>
    </reaction>
</comment>
<keyword evidence="5" id="KW-0378">Hydrolase</keyword>
<keyword evidence="3" id="KW-0645">Protease</keyword>
<dbReference type="Proteomes" id="UP000799444">
    <property type="component" value="Unassembled WGS sequence"/>
</dbReference>
<evidence type="ECO:0000256" key="6">
    <source>
        <dbReference type="ARBA" id="ARBA00022807"/>
    </source>
</evidence>
<dbReference type="Gene3D" id="1.20.1300.20">
    <property type="entry name" value="Peptidase C65 Otubain, subdomain 2"/>
    <property type="match status" value="1"/>
</dbReference>
<feature type="region of interest" description="Disordered" evidence="7">
    <location>
        <begin position="531"/>
        <end position="555"/>
    </location>
</feature>
<dbReference type="GO" id="GO:0005634">
    <property type="term" value="C:nucleus"/>
    <property type="evidence" value="ECO:0007669"/>
    <property type="project" value="TreeGrafter"/>
</dbReference>
<evidence type="ECO:0000256" key="7">
    <source>
        <dbReference type="SAM" id="MobiDB-lite"/>
    </source>
</evidence>
<dbReference type="EC" id="3.4.19.12" evidence="2"/>
<evidence type="ECO:0000256" key="5">
    <source>
        <dbReference type="ARBA" id="ARBA00022801"/>
    </source>
</evidence>
<proteinExistence type="predicted"/>
<keyword evidence="10" id="KW-1185">Reference proteome</keyword>
<dbReference type="InterPro" id="IPR003323">
    <property type="entry name" value="OTU_dom"/>
</dbReference>
<dbReference type="GO" id="GO:0004843">
    <property type="term" value="F:cysteine-type deubiquitinase activity"/>
    <property type="evidence" value="ECO:0007669"/>
    <property type="project" value="UniProtKB-EC"/>
</dbReference>
<dbReference type="GO" id="GO:0071108">
    <property type="term" value="P:protein K48-linked deubiquitination"/>
    <property type="evidence" value="ECO:0007669"/>
    <property type="project" value="TreeGrafter"/>
</dbReference>
<organism evidence="9 10">
    <name type="scientific">Polyplosphaeria fusca</name>
    <dbReference type="NCBI Taxonomy" id="682080"/>
    <lineage>
        <taxon>Eukaryota</taxon>
        <taxon>Fungi</taxon>
        <taxon>Dikarya</taxon>
        <taxon>Ascomycota</taxon>
        <taxon>Pezizomycotina</taxon>
        <taxon>Dothideomycetes</taxon>
        <taxon>Pleosporomycetidae</taxon>
        <taxon>Pleosporales</taxon>
        <taxon>Tetraplosphaeriaceae</taxon>
        <taxon>Polyplosphaeria</taxon>
    </lineage>
</organism>
<dbReference type="InterPro" id="IPR042467">
    <property type="entry name" value="Peptidase_C65_otubain_sub2"/>
</dbReference>
<evidence type="ECO:0000259" key="8">
    <source>
        <dbReference type="PROSITE" id="PS50802"/>
    </source>
</evidence>
<keyword evidence="4" id="KW-0833">Ubl conjugation pathway</keyword>